<organism evidence="4 5">
    <name type="scientific">Cyprinodon variegatus</name>
    <name type="common">Sheepshead minnow</name>
    <dbReference type="NCBI Taxonomy" id="28743"/>
    <lineage>
        <taxon>Eukaryota</taxon>
        <taxon>Metazoa</taxon>
        <taxon>Chordata</taxon>
        <taxon>Craniata</taxon>
        <taxon>Vertebrata</taxon>
        <taxon>Euteleostomi</taxon>
        <taxon>Actinopterygii</taxon>
        <taxon>Neopterygii</taxon>
        <taxon>Teleostei</taxon>
        <taxon>Neoteleostei</taxon>
        <taxon>Acanthomorphata</taxon>
        <taxon>Ovalentaria</taxon>
        <taxon>Atherinomorphae</taxon>
        <taxon>Cyprinodontiformes</taxon>
        <taxon>Cyprinodontidae</taxon>
        <taxon>Cyprinodon</taxon>
    </lineage>
</organism>
<dbReference type="Ensembl" id="ENSCVAT00000021805.1">
    <property type="protein sequence ID" value="ENSCVAP00000029127.1"/>
    <property type="gene ID" value="ENSCVAG00000016648.1"/>
</dbReference>
<dbReference type="Pfam" id="PF21058">
    <property type="entry name" value="Stereocilin"/>
    <property type="match status" value="1"/>
</dbReference>
<dbReference type="AlphaFoldDB" id="A0A3Q2EA80"/>
<evidence type="ECO:0000259" key="3">
    <source>
        <dbReference type="Pfam" id="PF21058"/>
    </source>
</evidence>
<keyword evidence="1" id="KW-0732">Signal</keyword>
<name>A0A3Q2EA80_CYPVA</name>
<proteinExistence type="predicted"/>
<keyword evidence="5" id="KW-1185">Reference proteome</keyword>
<dbReference type="STRING" id="28743.ENSCVAP00000029127"/>
<dbReference type="Proteomes" id="UP000265020">
    <property type="component" value="Unassembled WGS sequence"/>
</dbReference>
<dbReference type="GO" id="GO:0009986">
    <property type="term" value="C:cell surface"/>
    <property type="evidence" value="ECO:0007669"/>
    <property type="project" value="TreeGrafter"/>
</dbReference>
<dbReference type="GeneTree" id="ENSGT00950000182957"/>
<feature type="domain" description="Stereocilin LRR" evidence="3">
    <location>
        <begin position="1"/>
        <end position="291"/>
    </location>
</feature>
<dbReference type="PANTHER" id="PTHR23412:SF19">
    <property type="entry name" value="STEREOCILIN 1"/>
    <property type="match status" value="1"/>
</dbReference>
<dbReference type="GO" id="GO:0007160">
    <property type="term" value="P:cell-matrix adhesion"/>
    <property type="evidence" value="ECO:0007669"/>
    <property type="project" value="TreeGrafter"/>
</dbReference>
<reference evidence="4" key="1">
    <citation type="submission" date="2025-08" db="UniProtKB">
        <authorList>
            <consortium name="Ensembl"/>
        </authorList>
    </citation>
    <scope>IDENTIFICATION</scope>
</reference>
<accession>A0A3Q2EA80</accession>
<evidence type="ECO:0000256" key="2">
    <source>
        <dbReference type="ARBA" id="ARBA00023180"/>
    </source>
</evidence>
<evidence type="ECO:0000313" key="4">
    <source>
        <dbReference type="Ensembl" id="ENSCVAP00000029127.1"/>
    </source>
</evidence>
<evidence type="ECO:0000313" key="5">
    <source>
        <dbReference type="Proteomes" id="UP000265020"/>
    </source>
</evidence>
<protein>
    <submittedName>
        <fullName evidence="4">Stereocilin 1</fullName>
    </submittedName>
</protein>
<evidence type="ECO:0000256" key="1">
    <source>
        <dbReference type="ARBA" id="ARBA00022729"/>
    </source>
</evidence>
<dbReference type="InterPro" id="IPR026664">
    <property type="entry name" value="Stereocilin-rel"/>
</dbReference>
<dbReference type="PANTHER" id="PTHR23412">
    <property type="entry name" value="STEREOCILIN RELATED"/>
    <property type="match status" value="1"/>
</dbReference>
<sequence>MVSVLLKIHQAKDEKLLLELGSLLAAASPTDIQALSSMLNINVRETINTNMDRMSLAQREAFGLWYSKVMSASNITGGHLSLIRDTGNLIAYLPFQSFQHLSAAQLFDGLDVLQRNTLSSLKQEFIADKLIGTYRNLTAQDFIRLGNLSCLADPEDLLVYRNTEAFQVIQENILSCALKGLSLPSQMVSDFLLNNPELQIPSSLSANRLKELAPLLPLLGATFLKDLTSSQLISALPALKSVPFTPIQASIIVDKLFLTNTLRQNQLQELGSLIVGVKTETLLPLTSDRLLSMLKALSQHTPIRCLPHKHALCAPEANAIATKLWGFPEVVSWLDDVEPLLRCTPLLSILPRTRLLVERLSNTSTKPWNTQQAQAIVKELININPDLIKQDFLSLQRLGQGLSCNVLKYHFQADKSPSSVRKILSFLQQQPTVLHTSLKKCVIEELDTFDFTDMLQDLGAEIALSIPVSTIKKFSADKMDTLRNMIVTTPQHFLMLSRTKQELLVDKIVQRMAMNTGPFTEEEFRSLGIMAPFVGDEVFVQLERTFFIQNLEYLKGLCYSSSKMEIVARMLQEPAVFGPVKNWNKATLSAVGRFLFFLPSNILQEISSPLMTVGRIERLFMSHRQWEEGEVGILCSDMNERNELSQKQQFVLQTYLGFLKINSFSLPQIVPTCEILRTTAPSAWTSSSLGRMSSSAFSNCLELMGQDPFLQSYQRAEVLSRVKKIYGPISSFSQSLIAQLGGIALEMSPEELSALQLEERRSIAAMGAISTWNNRQLTTLFTRVLNSTKRTPSQLDSSMLVALGHIVCGAKTTEIKTFNNVELSKAVLWLGQLRLSCSEDQMLALVELLTNNLAFGPMDSWGTDVFIEIGVLAAGLPDIAMSALVKEQIQGITPLAISIIPPEKFAAAFHQSQISMFSYEQAVAVTPQQLSALRDVQRTALAMVLTPWEDRPVVLKSRPLGLGLTLRHSPLCLILELLMLLIILF</sequence>
<keyword evidence="2" id="KW-0325">Glycoprotein</keyword>
<dbReference type="OMA" id="LQGFCYS"/>
<reference evidence="4" key="2">
    <citation type="submission" date="2025-09" db="UniProtKB">
        <authorList>
            <consortium name="Ensembl"/>
        </authorList>
    </citation>
    <scope>IDENTIFICATION</scope>
</reference>
<dbReference type="InterPro" id="IPR048992">
    <property type="entry name" value="Stereocilin_LRR"/>
</dbReference>